<sequence length="221" mass="24280">MFNYDPARYRDALDREGYVHLKSILTDDFLDSLTGFFEAALADANKESADWRIAKKKRQFVYEFPSDEAAETFRTRIAELTGIDADTLTISERHIKLYEPDAAPYPAPHKDRAASSFSIGFPIKLPQGSSVCVFPDLDPGPNEEERAVFLDTGPDGSAEAMYASDSAKVLNEELGDMIVFLGSAIYHERVRGAGTAVLYIKINGEGADPLGENIYGKTVAA</sequence>
<proteinExistence type="predicted"/>
<accession>A0A845M050</accession>
<evidence type="ECO:0008006" key="3">
    <source>
        <dbReference type="Google" id="ProtNLM"/>
    </source>
</evidence>
<comment type="caution">
    <text evidence="1">The sequence shown here is derived from an EMBL/GenBank/DDBJ whole genome shotgun (WGS) entry which is preliminary data.</text>
</comment>
<reference evidence="1 2" key="1">
    <citation type="submission" date="2019-12" db="EMBL/GenBank/DDBJ databases">
        <title>Maritimibacter sp. nov. sp. isolated from sea sand.</title>
        <authorList>
            <person name="Kim J."/>
            <person name="Jeong S.E."/>
            <person name="Jung H.S."/>
            <person name="Jeon C.O."/>
        </authorList>
    </citation>
    <scope>NUCLEOTIDE SEQUENCE [LARGE SCALE GENOMIC DNA]</scope>
    <source>
        <strain evidence="1 2">DP07</strain>
    </source>
</reference>
<keyword evidence="2" id="KW-1185">Reference proteome</keyword>
<dbReference type="EMBL" id="WTUX01000010">
    <property type="protein sequence ID" value="MZR12502.1"/>
    <property type="molecule type" value="Genomic_DNA"/>
</dbReference>
<protein>
    <recommendedName>
        <fullName evidence="3">Fe2OG dioxygenase domain-containing protein</fullName>
    </recommendedName>
</protein>
<evidence type="ECO:0000313" key="2">
    <source>
        <dbReference type="Proteomes" id="UP000467322"/>
    </source>
</evidence>
<name>A0A845M050_9RHOB</name>
<dbReference type="RefSeq" id="WP_161350620.1">
    <property type="nucleotide sequence ID" value="NZ_WTUX01000010.1"/>
</dbReference>
<dbReference type="AlphaFoldDB" id="A0A845M050"/>
<organism evidence="1 2">
    <name type="scientific">Maritimibacter harenae</name>
    <dbReference type="NCBI Taxonomy" id="2606218"/>
    <lineage>
        <taxon>Bacteria</taxon>
        <taxon>Pseudomonadati</taxon>
        <taxon>Pseudomonadota</taxon>
        <taxon>Alphaproteobacteria</taxon>
        <taxon>Rhodobacterales</taxon>
        <taxon>Roseobacteraceae</taxon>
        <taxon>Maritimibacter</taxon>
    </lineage>
</organism>
<gene>
    <name evidence="1" type="ORF">GQE99_05660</name>
</gene>
<dbReference type="Proteomes" id="UP000467322">
    <property type="component" value="Unassembled WGS sequence"/>
</dbReference>
<evidence type="ECO:0000313" key="1">
    <source>
        <dbReference type="EMBL" id="MZR12502.1"/>
    </source>
</evidence>